<evidence type="ECO:0008006" key="4">
    <source>
        <dbReference type="Google" id="ProtNLM"/>
    </source>
</evidence>
<protein>
    <recommendedName>
        <fullName evidence="4">Integrase</fullName>
    </recommendedName>
</protein>
<reference evidence="3" key="1">
    <citation type="journal article" date="2019" name="Int. J. Syst. Evol. Microbiol.">
        <title>The Global Catalogue of Microorganisms (GCM) 10K type strain sequencing project: providing services to taxonomists for standard genome sequencing and annotation.</title>
        <authorList>
            <consortium name="The Broad Institute Genomics Platform"/>
            <consortium name="The Broad Institute Genome Sequencing Center for Infectious Disease"/>
            <person name="Wu L."/>
            <person name="Ma J."/>
        </authorList>
    </citation>
    <scope>NUCLEOTIDE SEQUENCE [LARGE SCALE GENOMIC DNA]</scope>
    <source>
        <strain evidence="3">KCTC 52449</strain>
    </source>
</reference>
<proteinExistence type="predicted"/>
<name>A0ABV7JZE2_9ALTE</name>
<dbReference type="SUPFAM" id="SSF56349">
    <property type="entry name" value="DNA breaking-rejoining enzymes"/>
    <property type="match status" value="1"/>
</dbReference>
<keyword evidence="1" id="KW-0233">DNA recombination</keyword>
<keyword evidence="3" id="KW-1185">Reference proteome</keyword>
<organism evidence="2 3">
    <name type="scientific">Alteromonas oceani</name>
    <dbReference type="NCBI Taxonomy" id="2071609"/>
    <lineage>
        <taxon>Bacteria</taxon>
        <taxon>Pseudomonadati</taxon>
        <taxon>Pseudomonadota</taxon>
        <taxon>Gammaproteobacteria</taxon>
        <taxon>Alteromonadales</taxon>
        <taxon>Alteromonadaceae</taxon>
        <taxon>Alteromonas/Salinimonas group</taxon>
        <taxon>Alteromonas</taxon>
    </lineage>
</organism>
<dbReference type="RefSeq" id="WP_123324818.1">
    <property type="nucleotide sequence ID" value="NZ_JBHRSX010000022.1"/>
</dbReference>
<dbReference type="InterPro" id="IPR013762">
    <property type="entry name" value="Integrase-like_cat_sf"/>
</dbReference>
<gene>
    <name evidence="2" type="ORF">ACFOEW_11550</name>
</gene>
<dbReference type="Proteomes" id="UP001595477">
    <property type="component" value="Unassembled WGS sequence"/>
</dbReference>
<dbReference type="InterPro" id="IPR011010">
    <property type="entry name" value="DNA_brk_join_enz"/>
</dbReference>
<accession>A0ABV7JZE2</accession>
<dbReference type="EMBL" id="JBHRSX010000022">
    <property type="protein sequence ID" value="MFC3202450.1"/>
    <property type="molecule type" value="Genomic_DNA"/>
</dbReference>
<evidence type="ECO:0000256" key="1">
    <source>
        <dbReference type="ARBA" id="ARBA00023172"/>
    </source>
</evidence>
<evidence type="ECO:0000313" key="2">
    <source>
        <dbReference type="EMBL" id="MFC3202450.1"/>
    </source>
</evidence>
<sequence length="699" mass="80019">MSELALVDIFINGCRDSQYAHDQKKWPWLANITFEHNLIEIIDVQGENRQTKKVNLDCTLLDGSKLTDIKNRELYQLVIEYLEVFRLQNPVIGAGVHALRLKSFLIFICWLSQYKIRSLSNVKRWHVEEFSKKIAFGSELALGIPEKVFSYLKSAVNSDAGLPFNKGKRVSRRSVYEMAGVAALPTQPAHYSGQIISWFETQIANNFNGRDLQSMSYEDVLEEMDFNPSVVTSQDVHRKLVPLEEIWSWQHYFTCKNFAEAPFLTSSSKVASHLGTIANRTKTIPPKLAFSMMSESAKWVLNYGDEIISLNDSNADSKTASQRLLSKGLNVKMRDGVCKFRDEFTLENIIRQLAAACFTVIASLTARRKEEIFDLGYKCIDEGRGDNAYWLTIYIEKTLQRYDLCPVPLLVKKAVDLLEKLSESARFQSGNDSIWQYRATSGEIVQLNDKVVKNALNDFYLYHLPDGNEKEWNFSFHQYRRIFALLYFYRFEGAYIGALSHHLRHFNIEMTKRYITDEKFLKEMRDIGETWTAAFIRDAINGKRKMGGKSGGKIKKKFEAWSKHFNKKVDVYEREMIVEKMVRYLRRVGAEFKQQVWGTICVCPKKTALAKLSGCANQDGIPELSKGTIERCGGCPFSIHTDRFPNAVADEIQTRTKSANSAPKDSVLAEVQALKIVSLQDFLNKSESISPFELETPCE</sequence>
<dbReference type="Gene3D" id="1.10.443.10">
    <property type="entry name" value="Intergrase catalytic core"/>
    <property type="match status" value="1"/>
</dbReference>
<comment type="caution">
    <text evidence="2">The sequence shown here is derived from an EMBL/GenBank/DDBJ whole genome shotgun (WGS) entry which is preliminary data.</text>
</comment>
<evidence type="ECO:0000313" key="3">
    <source>
        <dbReference type="Proteomes" id="UP001595477"/>
    </source>
</evidence>